<dbReference type="EMBL" id="JAAAUQ010000727">
    <property type="protein sequence ID" value="KAF9147981.1"/>
    <property type="molecule type" value="Genomic_DNA"/>
</dbReference>
<protein>
    <submittedName>
        <fullName evidence="1">Uncharacterized protein</fullName>
    </submittedName>
</protein>
<evidence type="ECO:0000313" key="2">
    <source>
        <dbReference type="Proteomes" id="UP000748756"/>
    </source>
</evidence>
<comment type="caution">
    <text evidence="1">The sequence shown here is derived from an EMBL/GenBank/DDBJ whole genome shotgun (WGS) entry which is preliminary data.</text>
</comment>
<keyword evidence="2" id="KW-1185">Reference proteome</keyword>
<sequence>EDVKSSIDRIGSRGGYVIENLVIMADRVNKVKNRIADLWESLLRWRSGVLGLFKDQDREVASD</sequence>
<proteinExistence type="predicted"/>
<evidence type="ECO:0000313" key="1">
    <source>
        <dbReference type="EMBL" id="KAF9147981.1"/>
    </source>
</evidence>
<gene>
    <name evidence="1" type="ORF">BG015_010312</name>
</gene>
<feature type="non-terminal residue" evidence="1">
    <location>
        <position position="1"/>
    </location>
</feature>
<organism evidence="1 2">
    <name type="scientific">Linnemannia schmuckeri</name>
    <dbReference type="NCBI Taxonomy" id="64567"/>
    <lineage>
        <taxon>Eukaryota</taxon>
        <taxon>Fungi</taxon>
        <taxon>Fungi incertae sedis</taxon>
        <taxon>Mucoromycota</taxon>
        <taxon>Mortierellomycotina</taxon>
        <taxon>Mortierellomycetes</taxon>
        <taxon>Mortierellales</taxon>
        <taxon>Mortierellaceae</taxon>
        <taxon>Linnemannia</taxon>
    </lineage>
</organism>
<reference evidence="1" key="1">
    <citation type="journal article" date="2020" name="Fungal Divers.">
        <title>Resolving the Mortierellaceae phylogeny through synthesis of multi-gene phylogenetics and phylogenomics.</title>
        <authorList>
            <person name="Vandepol N."/>
            <person name="Liber J."/>
            <person name="Desiro A."/>
            <person name="Na H."/>
            <person name="Kennedy M."/>
            <person name="Barry K."/>
            <person name="Grigoriev I.V."/>
            <person name="Miller A.N."/>
            <person name="O'Donnell K."/>
            <person name="Stajich J.E."/>
            <person name="Bonito G."/>
        </authorList>
    </citation>
    <scope>NUCLEOTIDE SEQUENCE</scope>
    <source>
        <strain evidence="1">NRRL 6426</strain>
    </source>
</reference>
<name>A0A9P5RU54_9FUNG</name>
<accession>A0A9P5RU54</accession>
<dbReference type="Proteomes" id="UP000748756">
    <property type="component" value="Unassembled WGS sequence"/>
</dbReference>
<dbReference type="AlphaFoldDB" id="A0A9P5RU54"/>